<feature type="region of interest" description="Disordered" evidence="1">
    <location>
        <begin position="192"/>
        <end position="437"/>
    </location>
</feature>
<evidence type="ECO:0008006" key="4">
    <source>
        <dbReference type="Google" id="ProtNLM"/>
    </source>
</evidence>
<dbReference type="AlphaFoldDB" id="A0A7H8R945"/>
<feature type="compositionally biased region" description="Pro residues" evidence="1">
    <location>
        <begin position="122"/>
        <end position="137"/>
    </location>
</feature>
<dbReference type="EMBL" id="CP055902">
    <property type="protein sequence ID" value="QKX62241.1"/>
    <property type="molecule type" value="Genomic_DNA"/>
</dbReference>
<feature type="compositionally biased region" description="Basic and acidic residues" evidence="1">
    <location>
        <begin position="208"/>
        <end position="217"/>
    </location>
</feature>
<feature type="compositionally biased region" description="Basic residues" evidence="1">
    <location>
        <begin position="138"/>
        <end position="148"/>
    </location>
</feature>
<dbReference type="Proteomes" id="UP000509510">
    <property type="component" value="Chromosome V"/>
</dbReference>
<feature type="region of interest" description="Disordered" evidence="1">
    <location>
        <begin position="732"/>
        <end position="900"/>
    </location>
</feature>
<feature type="compositionally biased region" description="Basic residues" evidence="1">
    <location>
        <begin position="412"/>
        <end position="423"/>
    </location>
</feature>
<gene>
    <name evidence="2" type="ORF">TRUGW13939_09400</name>
</gene>
<feature type="compositionally biased region" description="Low complexity" evidence="1">
    <location>
        <begin position="73"/>
        <end position="82"/>
    </location>
</feature>
<proteinExistence type="predicted"/>
<feature type="compositionally biased region" description="Basic and acidic residues" evidence="1">
    <location>
        <begin position="856"/>
        <end position="868"/>
    </location>
</feature>
<reference evidence="3" key="1">
    <citation type="submission" date="2020-06" db="EMBL/GenBank/DDBJ databases">
        <title>A chromosome-scale genome assembly of Talaromyces rugulosus W13939.</title>
        <authorList>
            <person name="Wang B."/>
            <person name="Guo L."/>
            <person name="Ye K."/>
            <person name="Wang L."/>
        </authorList>
    </citation>
    <scope>NUCLEOTIDE SEQUENCE [LARGE SCALE GENOMIC DNA]</scope>
    <source>
        <strain evidence="3">W13939</strain>
    </source>
</reference>
<feature type="region of interest" description="Disordered" evidence="1">
    <location>
        <begin position="1"/>
        <end position="152"/>
    </location>
</feature>
<evidence type="ECO:0000313" key="2">
    <source>
        <dbReference type="EMBL" id="QKX62241.1"/>
    </source>
</evidence>
<feature type="compositionally biased region" description="Polar residues" evidence="1">
    <location>
        <begin position="821"/>
        <end position="836"/>
    </location>
</feature>
<feature type="compositionally biased region" description="Low complexity" evidence="1">
    <location>
        <begin position="289"/>
        <end position="301"/>
    </location>
</feature>
<evidence type="ECO:0000256" key="1">
    <source>
        <dbReference type="SAM" id="MobiDB-lite"/>
    </source>
</evidence>
<feature type="compositionally biased region" description="Polar residues" evidence="1">
    <location>
        <begin position="235"/>
        <end position="272"/>
    </location>
</feature>
<evidence type="ECO:0000313" key="3">
    <source>
        <dbReference type="Proteomes" id="UP000509510"/>
    </source>
</evidence>
<sequence>MASTATTVHAPESAYRPDPPLGTMDFNMDDLNEPTTRPNPPPFVFPRRPSDADNDNDPPPLPTFSFNPGNLHAPSPSTSAVPVPRPGGHRRRPSELIGGEGPPSPRILSSSPGKSEMDVPGMPLPAPAPAPGGPPRGPGRRGHAHRRSQAMSSMDLSAMTKAFPPALTVGSAPTSPADMNHAFQDNIMQPMSRSAVSLLHHPTPPESPGDRPDEHNPDITNTIAVPAQRPRPVSLISNETSSTLSTVRPSHSRVNSATPIATPTKADNQYSQKPKVRPKTADAASLMAPQPMDHMPLPDLPLFRRSSLGNRLSEPYRLSSESVDTASTKSKTKKKSSKKHRKKASDRDGKDGSTGKMPGATDMARELSSDRWESASSTLSREDSARKMRRSAKRDKREQKVRSWAGAIFPIKSKRTQVRKISRRSPTPPPILTRTNSDMGSIEVDFDTDNTVIIRTPTNPNAPVSMNPDIEPASETGTTFEAAWKPRSFYEQNAPDDTFSPVIDLDAALGPFNTPEMNSGGQVAGSAFSQATKRMYSGGRRGEFVGPEMRYHRRAESAPEMPPIDRNALGFPRLGSDTTMAHADVFYEEEEDAFLAEHEDDYESTSEDADTSVSSAAEDEIQPSSSDTLRVPTQDRTVPAPPFDDGLGIHVAKRPVADPVLEDGPGDAIIEDTHPNIAIRTSSYQEMASKKSVEIFEPDQWLPPRAQYVGSPDVSPHMLTFEKRPCSSPIDFSGSLPQLSFPSRKPSSSAFPSPDPSNMSFEGPHSATASSMTDQTTFNHPAQYSAEDIPSLSSSASTKTNSRGRFSSGFYARTSGERPMSFSNHNMVPPRSSHSMSAKRASLVSLSRLVSGSYGEKSKLRHEEKPPADETEVNQKKNNRMSRLMFWKTRDKQKSRGDGN</sequence>
<feature type="compositionally biased region" description="Basic residues" evidence="1">
    <location>
        <begin position="330"/>
        <end position="344"/>
    </location>
</feature>
<dbReference type="RefSeq" id="XP_035348415.1">
    <property type="nucleotide sequence ID" value="XM_035492522.1"/>
</dbReference>
<feature type="compositionally biased region" description="Acidic residues" evidence="1">
    <location>
        <begin position="598"/>
        <end position="610"/>
    </location>
</feature>
<accession>A0A7H8R945</accession>
<dbReference type="KEGG" id="trg:TRUGW13939_09400"/>
<name>A0A7H8R945_TALRU</name>
<feature type="compositionally biased region" description="Low complexity" evidence="1">
    <location>
        <begin position="791"/>
        <end position="801"/>
    </location>
</feature>
<feature type="compositionally biased region" description="Basic and acidic residues" evidence="1">
    <location>
        <begin position="363"/>
        <end position="373"/>
    </location>
</feature>
<feature type="compositionally biased region" description="Low complexity" evidence="1">
    <location>
        <begin position="838"/>
        <end position="853"/>
    </location>
</feature>
<protein>
    <recommendedName>
        <fullName evidence="4">Cell wall proline rich protein</fullName>
    </recommendedName>
</protein>
<organism evidence="2 3">
    <name type="scientific">Talaromyces rugulosus</name>
    <name type="common">Penicillium rugulosum</name>
    <dbReference type="NCBI Taxonomy" id="121627"/>
    <lineage>
        <taxon>Eukaryota</taxon>
        <taxon>Fungi</taxon>
        <taxon>Dikarya</taxon>
        <taxon>Ascomycota</taxon>
        <taxon>Pezizomycotina</taxon>
        <taxon>Eurotiomycetes</taxon>
        <taxon>Eurotiomycetidae</taxon>
        <taxon>Eurotiales</taxon>
        <taxon>Trichocomaceae</taxon>
        <taxon>Talaromyces</taxon>
        <taxon>Talaromyces sect. Islandici</taxon>
    </lineage>
</organism>
<feature type="compositionally biased region" description="Basic and acidic residues" evidence="1">
    <location>
        <begin position="888"/>
        <end position="900"/>
    </location>
</feature>
<dbReference type="OrthoDB" id="5406427at2759"/>
<keyword evidence="3" id="KW-1185">Reference proteome</keyword>
<dbReference type="GeneID" id="55996883"/>
<feature type="region of interest" description="Disordered" evidence="1">
    <location>
        <begin position="598"/>
        <end position="634"/>
    </location>
</feature>
<feature type="compositionally biased region" description="Polar residues" evidence="1">
    <location>
        <begin position="767"/>
        <end position="782"/>
    </location>
</feature>